<comment type="caution">
    <text evidence="3">The sequence shown here is derived from an EMBL/GenBank/DDBJ whole genome shotgun (WGS) entry which is preliminary data.</text>
</comment>
<feature type="region of interest" description="Disordered" evidence="1">
    <location>
        <begin position="24"/>
        <end position="49"/>
    </location>
</feature>
<name>A0A938BLR6_9BACT</name>
<reference evidence="3 4" key="1">
    <citation type="submission" date="2019-03" db="EMBL/GenBank/DDBJ databases">
        <title>Lake Tanganyika Metagenome-Assembled Genomes (MAGs).</title>
        <authorList>
            <person name="Tran P."/>
        </authorList>
    </citation>
    <scope>NUCLEOTIDE SEQUENCE [LARGE SCALE GENOMIC DNA]</scope>
    <source>
        <strain evidence="3">K_DeepCast_65m_m2_236</strain>
    </source>
</reference>
<keyword evidence="2" id="KW-0732">Signal</keyword>
<evidence type="ECO:0000256" key="2">
    <source>
        <dbReference type="SAM" id="SignalP"/>
    </source>
</evidence>
<dbReference type="AlphaFoldDB" id="A0A938BLR6"/>
<evidence type="ECO:0008006" key="5">
    <source>
        <dbReference type="Google" id="ProtNLM"/>
    </source>
</evidence>
<proteinExistence type="predicted"/>
<protein>
    <recommendedName>
        <fullName evidence="5">YHYH domain-containing protein</fullName>
    </recommendedName>
</protein>
<evidence type="ECO:0000313" key="4">
    <source>
        <dbReference type="Proteomes" id="UP000703893"/>
    </source>
</evidence>
<dbReference type="EMBL" id="VGJX01000003">
    <property type="protein sequence ID" value="MBM3273528.1"/>
    <property type="molecule type" value="Genomic_DNA"/>
</dbReference>
<organism evidence="3 4">
    <name type="scientific">Candidatus Tanganyikabacteria bacterium</name>
    <dbReference type="NCBI Taxonomy" id="2961651"/>
    <lineage>
        <taxon>Bacteria</taxon>
        <taxon>Bacillati</taxon>
        <taxon>Candidatus Sericytochromatia</taxon>
        <taxon>Candidatus Tanganyikabacteria</taxon>
    </lineage>
</organism>
<dbReference type="Proteomes" id="UP000703893">
    <property type="component" value="Unassembled WGS sequence"/>
</dbReference>
<feature type="chain" id="PRO_5037579646" description="YHYH domain-containing protein" evidence="2">
    <location>
        <begin position="22"/>
        <end position="49"/>
    </location>
</feature>
<evidence type="ECO:0000313" key="3">
    <source>
        <dbReference type="EMBL" id="MBM3273528.1"/>
    </source>
</evidence>
<feature type="compositionally biased region" description="Basic and acidic residues" evidence="1">
    <location>
        <begin position="40"/>
        <end position="49"/>
    </location>
</feature>
<accession>A0A938BLR6</accession>
<feature type="signal peptide" evidence="2">
    <location>
        <begin position="1"/>
        <end position="21"/>
    </location>
</feature>
<gene>
    <name evidence="3" type="ORF">FJZ00_00135</name>
</gene>
<sequence length="49" mass="5043">MLAAIALAAALSLSFALPAIAGGQRGHGHDMHCKHGMKGKKGEKSEKSE</sequence>
<evidence type="ECO:0000256" key="1">
    <source>
        <dbReference type="SAM" id="MobiDB-lite"/>
    </source>
</evidence>